<dbReference type="AlphaFoldDB" id="A0A6P2C3K1"/>
<accession>A0A6P2C3K1</accession>
<reference evidence="2 3" key="1">
    <citation type="submission" date="2018-11" db="EMBL/GenBank/DDBJ databases">
        <title>Trebonia kvetii gen.nov., sp.nov., a novel acidophilic actinobacterium, and proposal of the new actinobacterial family Treboniaceae fam. nov.</title>
        <authorList>
            <person name="Rapoport D."/>
            <person name="Sagova-Mareckova M."/>
            <person name="Sedlacek I."/>
            <person name="Provaznik J."/>
            <person name="Kralova S."/>
            <person name="Pavlinic D."/>
            <person name="Benes V."/>
            <person name="Kopecky J."/>
        </authorList>
    </citation>
    <scope>NUCLEOTIDE SEQUENCE [LARGE SCALE GENOMIC DNA]</scope>
    <source>
        <strain evidence="2 3">15Tr583</strain>
    </source>
</reference>
<organism evidence="2 3">
    <name type="scientific">Trebonia kvetii</name>
    <dbReference type="NCBI Taxonomy" id="2480626"/>
    <lineage>
        <taxon>Bacteria</taxon>
        <taxon>Bacillati</taxon>
        <taxon>Actinomycetota</taxon>
        <taxon>Actinomycetes</taxon>
        <taxon>Streptosporangiales</taxon>
        <taxon>Treboniaceae</taxon>
        <taxon>Trebonia</taxon>
    </lineage>
</organism>
<evidence type="ECO:0000313" key="3">
    <source>
        <dbReference type="Proteomes" id="UP000460272"/>
    </source>
</evidence>
<keyword evidence="3" id="KW-1185">Reference proteome</keyword>
<feature type="region of interest" description="Disordered" evidence="1">
    <location>
        <begin position="1"/>
        <end position="31"/>
    </location>
</feature>
<dbReference type="EMBL" id="RPFW01000001">
    <property type="protein sequence ID" value="TVZ06002.1"/>
    <property type="molecule type" value="Genomic_DNA"/>
</dbReference>
<evidence type="ECO:0000313" key="2">
    <source>
        <dbReference type="EMBL" id="TVZ06002.1"/>
    </source>
</evidence>
<evidence type="ECO:0000256" key="1">
    <source>
        <dbReference type="SAM" id="MobiDB-lite"/>
    </source>
</evidence>
<feature type="compositionally biased region" description="Acidic residues" evidence="1">
    <location>
        <begin position="81"/>
        <end position="97"/>
    </location>
</feature>
<name>A0A6P2C3K1_9ACTN</name>
<feature type="region of interest" description="Disordered" evidence="1">
    <location>
        <begin position="61"/>
        <end position="97"/>
    </location>
</feature>
<protein>
    <submittedName>
        <fullName evidence="2">Uncharacterized protein</fullName>
    </submittedName>
</protein>
<dbReference type="Proteomes" id="UP000460272">
    <property type="component" value="Unassembled WGS sequence"/>
</dbReference>
<feature type="compositionally biased region" description="Pro residues" evidence="1">
    <location>
        <begin position="69"/>
        <end position="80"/>
    </location>
</feature>
<gene>
    <name evidence="2" type="ORF">EAS64_00570</name>
</gene>
<comment type="caution">
    <text evidence="2">The sequence shown here is derived from an EMBL/GenBank/DDBJ whole genome shotgun (WGS) entry which is preliminary data.</text>
</comment>
<sequence>MIRRSGRSARPAANQPSTAETTSMMPSAMPEYSSSASFSALRVSLAYWLVAALSVPGPWISLGKVTSVPDPPDVPSPSDPDPVDPDPSDADPPDAVG</sequence>
<proteinExistence type="predicted"/>